<evidence type="ECO:0000256" key="2">
    <source>
        <dbReference type="ARBA" id="ARBA00022448"/>
    </source>
</evidence>
<dbReference type="Proteomes" id="UP000559027">
    <property type="component" value="Unassembled WGS sequence"/>
</dbReference>
<feature type="domain" description="Peroxisome membrane anchor protein Pex14p N-terminal" evidence="13">
    <location>
        <begin position="17"/>
        <end position="60"/>
    </location>
</feature>
<dbReference type="GO" id="GO:0005778">
    <property type="term" value="C:peroxisomal membrane"/>
    <property type="evidence" value="ECO:0007669"/>
    <property type="project" value="UniProtKB-SubCell"/>
</dbReference>
<evidence type="ECO:0000256" key="8">
    <source>
        <dbReference type="ARBA" id="ARBA00029691"/>
    </source>
</evidence>
<feature type="compositionally biased region" description="Pro residues" evidence="12">
    <location>
        <begin position="309"/>
        <end position="318"/>
    </location>
</feature>
<sequence>MNISLVPPASCRMSSPDRQDLVQSAVVFLQDPKTQASPLTQRIQFLEAKGLSPAEVDQAVRQAAAGVSSQGYQQGYPANYTPGPYSIGSRAHGWDWRDYFASSISPAIVKGLLIVQGTFNSHSMHGSGLTLPQKYLLPHLQPPTASAYEEDKDALNAQFDAAEALLKEIQNETAAVRVAVEEQKTKIDRTTQDVEAVVNEMRQAESRTRDEMREIKEEVNNVREMLPKMIDRNKEHHAQSLSELQQEVKSLKALLLNRPAGMPSSPSPLPPMARPSIPAWQLGGSATTSTSSGVTDHATTSPATGISPPNYPTIPQIPIPQSSGKGKEVDIDGAAPASQ</sequence>
<evidence type="ECO:0000256" key="6">
    <source>
        <dbReference type="ARBA" id="ARBA00023140"/>
    </source>
</evidence>
<evidence type="ECO:0000256" key="7">
    <source>
        <dbReference type="ARBA" id="ARBA00029502"/>
    </source>
</evidence>
<evidence type="ECO:0000256" key="12">
    <source>
        <dbReference type="SAM" id="MobiDB-lite"/>
    </source>
</evidence>
<dbReference type="InterPro" id="IPR036388">
    <property type="entry name" value="WH-like_DNA-bd_sf"/>
</dbReference>
<feature type="region of interest" description="Disordered" evidence="12">
    <location>
        <begin position="260"/>
        <end position="339"/>
    </location>
</feature>
<accession>A0A8H5G0S7</accession>
<keyword evidence="2 10" id="KW-0813">Transport</keyword>
<proteinExistence type="inferred from homology"/>
<dbReference type="EMBL" id="JAACJO010000007">
    <property type="protein sequence ID" value="KAF5355873.1"/>
    <property type="molecule type" value="Genomic_DNA"/>
</dbReference>
<keyword evidence="5 10" id="KW-0472">Membrane</keyword>
<evidence type="ECO:0000256" key="3">
    <source>
        <dbReference type="ARBA" id="ARBA00022927"/>
    </source>
</evidence>
<evidence type="ECO:0000256" key="11">
    <source>
        <dbReference type="SAM" id="Coils"/>
    </source>
</evidence>
<comment type="caution">
    <text evidence="14">The sequence shown here is derived from an EMBL/GenBank/DDBJ whole genome shotgun (WGS) entry which is preliminary data.</text>
</comment>
<organism evidence="14 15">
    <name type="scientific">Leucocoprinus leucothites</name>
    <dbReference type="NCBI Taxonomy" id="201217"/>
    <lineage>
        <taxon>Eukaryota</taxon>
        <taxon>Fungi</taxon>
        <taxon>Dikarya</taxon>
        <taxon>Basidiomycota</taxon>
        <taxon>Agaricomycotina</taxon>
        <taxon>Agaricomycetes</taxon>
        <taxon>Agaricomycetidae</taxon>
        <taxon>Agaricales</taxon>
        <taxon>Agaricineae</taxon>
        <taxon>Agaricaceae</taxon>
        <taxon>Leucocoprinus</taxon>
    </lineage>
</organism>
<feature type="coiled-coil region" evidence="11">
    <location>
        <begin position="145"/>
        <end position="254"/>
    </location>
</feature>
<comment type="function">
    <text evidence="10">Component of the PEX13-PEX14 docking complex, a translocon channel that specifically mediates the import of peroxisomal cargo proteins bound to PEX5 receptor. The PEX13-PEX14 docking complex forms a large import pore which can be opened to a diameter of about 9 nm. Mechanistically, PEX5 receptor along with cargo proteins associates with the PEX14 subunit of the PEX13-PEX14 docking complex in the cytosol, leading to the insertion of the receptor into the organelle membrane with the concomitant translocation of the cargo into the peroxisome matrix.</text>
</comment>
<keyword evidence="3 10" id="KW-0653">Protein transport</keyword>
<evidence type="ECO:0000313" key="14">
    <source>
        <dbReference type="EMBL" id="KAF5355873.1"/>
    </source>
</evidence>
<dbReference type="PANTHER" id="PTHR23058:SF0">
    <property type="entry name" value="PEROXISOMAL MEMBRANE PROTEIN PEX14"/>
    <property type="match status" value="1"/>
</dbReference>
<dbReference type="OrthoDB" id="5549158at2759"/>
<evidence type="ECO:0000256" key="1">
    <source>
        <dbReference type="ARBA" id="ARBA00005443"/>
    </source>
</evidence>
<keyword evidence="11" id="KW-0175">Coiled coil</keyword>
<dbReference type="PANTHER" id="PTHR23058">
    <property type="entry name" value="PEROXISOMAL MEMBRANE PROTEIN PEX14"/>
    <property type="match status" value="1"/>
</dbReference>
<dbReference type="Pfam" id="PF04695">
    <property type="entry name" value="Pex14_N"/>
    <property type="match status" value="1"/>
</dbReference>
<dbReference type="GO" id="GO:1990429">
    <property type="term" value="C:peroxisomal importomer complex"/>
    <property type="evidence" value="ECO:0007669"/>
    <property type="project" value="TreeGrafter"/>
</dbReference>
<keyword evidence="15" id="KW-1185">Reference proteome</keyword>
<feature type="compositionally biased region" description="Low complexity" evidence="12">
    <location>
        <begin position="274"/>
        <end position="295"/>
    </location>
</feature>
<dbReference type="GO" id="GO:0016560">
    <property type="term" value="P:protein import into peroxisome matrix, docking"/>
    <property type="evidence" value="ECO:0007669"/>
    <property type="project" value="UniProtKB-UniRule"/>
</dbReference>
<name>A0A8H5G0S7_9AGAR</name>
<evidence type="ECO:0000256" key="10">
    <source>
        <dbReference type="RuleBase" id="RU367032"/>
    </source>
</evidence>
<keyword evidence="6 10" id="KW-0576">Peroxisome</keyword>
<dbReference type="InterPro" id="IPR025655">
    <property type="entry name" value="PEX14"/>
</dbReference>
<evidence type="ECO:0000256" key="5">
    <source>
        <dbReference type="ARBA" id="ARBA00023136"/>
    </source>
</evidence>
<evidence type="ECO:0000259" key="13">
    <source>
        <dbReference type="Pfam" id="PF04695"/>
    </source>
</evidence>
<dbReference type="AlphaFoldDB" id="A0A8H5G0S7"/>
<dbReference type="GO" id="GO:0005102">
    <property type="term" value="F:signaling receptor binding"/>
    <property type="evidence" value="ECO:0007669"/>
    <property type="project" value="TreeGrafter"/>
</dbReference>
<dbReference type="Gene3D" id="1.10.10.10">
    <property type="entry name" value="Winged helix-like DNA-binding domain superfamily/Winged helix DNA-binding domain"/>
    <property type="match status" value="1"/>
</dbReference>
<comment type="subcellular location">
    <subcellularLocation>
        <location evidence="9 10">Peroxisome membrane</location>
    </subcellularLocation>
</comment>
<evidence type="ECO:0000256" key="9">
    <source>
        <dbReference type="ARBA" id="ARBA00046271"/>
    </source>
</evidence>
<reference evidence="14 15" key="1">
    <citation type="journal article" date="2020" name="ISME J.">
        <title>Uncovering the hidden diversity of litter-decomposition mechanisms in mushroom-forming fungi.</title>
        <authorList>
            <person name="Floudas D."/>
            <person name="Bentzer J."/>
            <person name="Ahren D."/>
            <person name="Johansson T."/>
            <person name="Persson P."/>
            <person name="Tunlid A."/>
        </authorList>
    </citation>
    <scope>NUCLEOTIDE SEQUENCE [LARGE SCALE GENOMIC DNA]</scope>
    <source>
        <strain evidence="14 15">CBS 146.42</strain>
    </source>
</reference>
<dbReference type="InterPro" id="IPR006785">
    <property type="entry name" value="Pex14_N"/>
</dbReference>
<protein>
    <recommendedName>
        <fullName evidence="7 10">Peroxisomal membrane protein PEX14</fullName>
    </recommendedName>
    <alternativeName>
        <fullName evidence="8 10">Peroxin-14</fullName>
    </alternativeName>
</protein>
<gene>
    <name evidence="14" type="ORF">D9756_003817</name>
</gene>
<evidence type="ECO:0000313" key="15">
    <source>
        <dbReference type="Proteomes" id="UP000559027"/>
    </source>
</evidence>
<evidence type="ECO:0000256" key="4">
    <source>
        <dbReference type="ARBA" id="ARBA00023010"/>
    </source>
</evidence>
<comment type="similarity">
    <text evidence="1 10">Belongs to the peroxin-14 family.</text>
</comment>
<keyword evidence="4" id="KW-0811">Translocation</keyword>